<comment type="caution">
    <text evidence="1">The sequence shown here is derived from an EMBL/GenBank/DDBJ whole genome shotgun (WGS) entry which is preliminary data.</text>
</comment>
<dbReference type="Proteomes" id="UP000175971">
    <property type="component" value="Unassembled WGS sequence"/>
</dbReference>
<proteinExistence type="predicted"/>
<name>A0A1E7LY36_9ACTN</name>
<dbReference type="PATRIC" id="fig|518642.7.peg.9384"/>
<protein>
    <submittedName>
        <fullName evidence="1">Transcriptional regulator</fullName>
    </submittedName>
</protein>
<evidence type="ECO:0000313" key="1">
    <source>
        <dbReference type="EMBL" id="OEV20773.1"/>
    </source>
</evidence>
<gene>
    <name evidence="1" type="ORF">AN221_11265</name>
</gene>
<dbReference type="EMBL" id="LJGZ01000021">
    <property type="protein sequence ID" value="OEV20773.1"/>
    <property type="molecule type" value="Genomic_DNA"/>
</dbReference>
<organism evidence="1 2">
    <name type="scientific">Streptomyces nanshensis</name>
    <dbReference type="NCBI Taxonomy" id="518642"/>
    <lineage>
        <taxon>Bacteria</taxon>
        <taxon>Bacillati</taxon>
        <taxon>Actinomycetota</taxon>
        <taxon>Actinomycetes</taxon>
        <taxon>Kitasatosporales</taxon>
        <taxon>Streptomycetaceae</taxon>
        <taxon>Streptomyces</taxon>
    </lineage>
</organism>
<evidence type="ECO:0000313" key="2">
    <source>
        <dbReference type="Proteomes" id="UP000175971"/>
    </source>
</evidence>
<dbReference type="RefSeq" id="WP_070200836.1">
    <property type="nucleotide sequence ID" value="NZ_LJGZ01000021.1"/>
</dbReference>
<keyword evidence="2" id="KW-1185">Reference proteome</keyword>
<dbReference type="AlphaFoldDB" id="A0A1E7LY36"/>
<sequence length="104" mass="11219">MSPTTDCNPKVEIPSGPAERLAAQLSSMLPEAAVVQVRLQGPRTLWPHLGLTAVNARGRTLRIPRAKALTIARWIIRSFPQAGWAASGGHAFDLRTAELRGLEA</sequence>
<reference evidence="1 2" key="1">
    <citation type="journal article" date="2016" name="Front. Microbiol.">
        <title>Comparative Genomics Analysis of Streptomyces Species Reveals Their Adaptation to the Marine Environment and Their Diversity at the Genomic Level.</title>
        <authorList>
            <person name="Tian X."/>
            <person name="Zhang Z."/>
            <person name="Yang T."/>
            <person name="Chen M."/>
            <person name="Li J."/>
            <person name="Chen F."/>
            <person name="Yang J."/>
            <person name="Li W."/>
            <person name="Zhang B."/>
            <person name="Zhang Z."/>
            <person name="Wu J."/>
            <person name="Zhang C."/>
            <person name="Long L."/>
            <person name="Xiao J."/>
        </authorList>
    </citation>
    <scope>NUCLEOTIDE SEQUENCE [LARGE SCALE GENOMIC DNA]</scope>
    <source>
        <strain evidence="1 2">SCSIO M10372</strain>
    </source>
</reference>
<accession>A0A1E7LY36</accession>